<evidence type="ECO:0000256" key="1">
    <source>
        <dbReference type="PROSITE-ProRule" id="PRU00703"/>
    </source>
</evidence>
<organism evidence="3 4">
    <name type="scientific">Cognaticolwellia beringensis</name>
    <dbReference type="NCBI Taxonomy" id="1967665"/>
    <lineage>
        <taxon>Bacteria</taxon>
        <taxon>Pseudomonadati</taxon>
        <taxon>Pseudomonadota</taxon>
        <taxon>Gammaproteobacteria</taxon>
        <taxon>Alteromonadales</taxon>
        <taxon>Colwelliaceae</taxon>
        <taxon>Cognaticolwellia</taxon>
    </lineage>
</organism>
<dbReference type="InterPro" id="IPR000644">
    <property type="entry name" value="CBS_dom"/>
</dbReference>
<dbReference type="Gene3D" id="3.10.580.10">
    <property type="entry name" value="CBS-domain"/>
    <property type="match status" value="1"/>
</dbReference>
<dbReference type="Proteomes" id="UP000202259">
    <property type="component" value="Chromosome"/>
</dbReference>
<feature type="domain" description="CBS" evidence="2">
    <location>
        <begin position="108"/>
        <end position="171"/>
    </location>
</feature>
<dbReference type="RefSeq" id="WP_081153822.1">
    <property type="nucleotide sequence ID" value="NZ_CP020465.1"/>
</dbReference>
<accession>A0A222GE08</accession>
<protein>
    <recommendedName>
        <fullName evidence="2">CBS domain-containing protein</fullName>
    </recommendedName>
</protein>
<dbReference type="OrthoDB" id="5295117at2"/>
<keyword evidence="4" id="KW-1185">Reference proteome</keyword>
<dbReference type="InterPro" id="IPR046342">
    <property type="entry name" value="CBS_dom_sf"/>
</dbReference>
<evidence type="ECO:0000313" key="4">
    <source>
        <dbReference type="Proteomes" id="UP000202259"/>
    </source>
</evidence>
<dbReference type="AlphaFoldDB" id="A0A222GE08"/>
<evidence type="ECO:0000259" key="2">
    <source>
        <dbReference type="PROSITE" id="PS51371"/>
    </source>
</evidence>
<evidence type="ECO:0000313" key="3">
    <source>
        <dbReference type="EMBL" id="ASP49604.1"/>
    </source>
</evidence>
<dbReference type="Pfam" id="PF00571">
    <property type="entry name" value="CBS"/>
    <property type="match status" value="2"/>
</dbReference>
<dbReference type="SUPFAM" id="SSF54631">
    <property type="entry name" value="CBS-domain pair"/>
    <property type="match status" value="1"/>
</dbReference>
<gene>
    <name evidence="3" type="ORF">B5D82_18575</name>
</gene>
<name>A0A222GE08_9GAMM</name>
<dbReference type="PROSITE" id="PS51371">
    <property type="entry name" value="CBS"/>
    <property type="match status" value="1"/>
</dbReference>
<keyword evidence="1" id="KW-0129">CBS domain</keyword>
<sequence>MKKLHLVNLEATDNIITPEQFEEINLASPAVEIFTDFKVHKALMIDGDTMAVTALQLMLKTHVRMNIVVAENDDFVGIISTNELSEQHIVAKLSKGIAREDILVKDLMIPKSDFHAFDYSELLRASVGDVVSTLENYQLRHCLVLDRASHHIRGVISTSDIARKLHMDLDLNVKQSFGSVYDVVHQKASSM</sequence>
<dbReference type="EMBL" id="CP020465">
    <property type="protein sequence ID" value="ASP49604.1"/>
    <property type="molecule type" value="Genomic_DNA"/>
</dbReference>
<dbReference type="KEGG" id="cber:B5D82_18575"/>
<reference evidence="3 4" key="1">
    <citation type="submission" date="2017-08" db="EMBL/GenBank/DDBJ databases">
        <title>Complete genome of Colwellia sp. NB097-1, a psychrophile bacterium ioslated from Bering Sea.</title>
        <authorList>
            <person name="Chen X."/>
        </authorList>
    </citation>
    <scope>NUCLEOTIDE SEQUENCE [LARGE SCALE GENOMIC DNA]</scope>
    <source>
        <strain evidence="3 4">NB097-1</strain>
    </source>
</reference>
<proteinExistence type="predicted"/>